<dbReference type="Proteomes" id="UP000237347">
    <property type="component" value="Unassembled WGS sequence"/>
</dbReference>
<dbReference type="InterPro" id="IPR036388">
    <property type="entry name" value="WH-like_DNA-bd_sf"/>
</dbReference>
<dbReference type="AlphaFoldDB" id="A0AAW0LJU6"/>
<comment type="similarity">
    <text evidence="2">Belongs to the eukaryotic RPC34/RPC39 RNA polymerase subunit family.</text>
</comment>
<keyword evidence="7" id="KW-1185">Reference proteome</keyword>
<dbReference type="GO" id="GO:0005654">
    <property type="term" value="C:nucleoplasm"/>
    <property type="evidence" value="ECO:0007669"/>
    <property type="project" value="UniProtKB-ARBA"/>
</dbReference>
<dbReference type="Pfam" id="PF05158">
    <property type="entry name" value="RNA_pol_Rpc34"/>
    <property type="match status" value="2"/>
</dbReference>
<dbReference type="InterPro" id="IPR016049">
    <property type="entry name" value="RNA_pol_Rpc34-like"/>
</dbReference>
<proteinExistence type="inferred from homology"/>
<reference evidence="6 7" key="1">
    <citation type="journal article" date="2018" name="Sci. Data">
        <title>The draft genome sequence of cork oak.</title>
        <authorList>
            <person name="Ramos A.M."/>
            <person name="Usie A."/>
            <person name="Barbosa P."/>
            <person name="Barros P.M."/>
            <person name="Capote T."/>
            <person name="Chaves I."/>
            <person name="Simoes F."/>
            <person name="Abreu I."/>
            <person name="Carrasquinho I."/>
            <person name="Faro C."/>
            <person name="Guimaraes J.B."/>
            <person name="Mendonca D."/>
            <person name="Nobrega F."/>
            <person name="Rodrigues L."/>
            <person name="Saibo N.J.M."/>
            <person name="Varela M.C."/>
            <person name="Egas C."/>
            <person name="Matos J."/>
            <person name="Miguel C.M."/>
            <person name="Oliveira M.M."/>
            <person name="Ricardo C.P."/>
            <person name="Goncalves S."/>
        </authorList>
    </citation>
    <scope>NUCLEOTIDE SEQUENCE [LARGE SCALE GENOMIC DNA]</scope>
    <source>
        <strain evidence="7">cv. HL8</strain>
    </source>
</reference>
<evidence type="ECO:0000313" key="6">
    <source>
        <dbReference type="EMBL" id="KAK7851202.1"/>
    </source>
</evidence>
<dbReference type="Gene3D" id="1.10.10.10">
    <property type="entry name" value="Winged helix-like DNA-binding domain superfamily/Winged helix DNA-binding domain"/>
    <property type="match status" value="2"/>
</dbReference>
<name>A0AAW0LJU6_QUESU</name>
<dbReference type="GO" id="GO:0005666">
    <property type="term" value="C:RNA polymerase III complex"/>
    <property type="evidence" value="ECO:0007669"/>
    <property type="project" value="InterPro"/>
</dbReference>
<sequence length="410" mass="48078">MLMPTMLENKVRYSYASEFFLPCNCLLIGMNRSQGLSSLKRKQPDSKSPIESLTEHKRILYNLIRRKQDMAIWTRDMKRETNIPDNVLHKSPKSLQAKKLIKEVVTIQNKGRKHYIATEFEPSKEITGGAWYVEGSLDTEFINFLKKHCVKIIYEQKIVTLEEILDTIRRSRAFNVEFTTQQIEEIANALVRYSYASEFFFPCNCLLIGMNRSQGLSSLKRKQPDSKSPIESLTEHKRILYNLIRRKQDMAIWTRDMKRETNIPDNVLHKSPKSLQAKKLIKEVVTIQNKGRKHYIATEFEPSKEITGGAWYVEGSLDTEFINFLKKHCVKIIYEQKIVTLEEILDTIRRSRAFNVEFTTQQIEEIANALVLDKRYWRLHNLVPHDFVYEFKIDKNNFIVKGKLGSKFEG</sequence>
<dbReference type="InterPro" id="IPR007832">
    <property type="entry name" value="RNA_pol_Rpc34"/>
</dbReference>
<evidence type="ECO:0000256" key="5">
    <source>
        <dbReference type="ARBA" id="ARBA00023242"/>
    </source>
</evidence>
<dbReference type="GO" id="GO:0006383">
    <property type="term" value="P:transcription by RNA polymerase III"/>
    <property type="evidence" value="ECO:0007669"/>
    <property type="project" value="InterPro"/>
</dbReference>
<comment type="subcellular location">
    <subcellularLocation>
        <location evidence="1">Nucleus</location>
    </subcellularLocation>
</comment>
<dbReference type="GO" id="GO:0005737">
    <property type="term" value="C:cytoplasm"/>
    <property type="evidence" value="ECO:0007669"/>
    <property type="project" value="UniProtKB-ARBA"/>
</dbReference>
<keyword evidence="5" id="KW-0539">Nucleus</keyword>
<accession>A0AAW0LJU6</accession>
<protein>
    <submittedName>
        <fullName evidence="6">Dna-directed rna polymerase iii subunit rpc6</fullName>
    </submittedName>
</protein>
<evidence type="ECO:0000256" key="2">
    <source>
        <dbReference type="ARBA" id="ARBA00011038"/>
    </source>
</evidence>
<organism evidence="6 7">
    <name type="scientific">Quercus suber</name>
    <name type="common">Cork oak</name>
    <dbReference type="NCBI Taxonomy" id="58331"/>
    <lineage>
        <taxon>Eukaryota</taxon>
        <taxon>Viridiplantae</taxon>
        <taxon>Streptophyta</taxon>
        <taxon>Embryophyta</taxon>
        <taxon>Tracheophyta</taxon>
        <taxon>Spermatophyta</taxon>
        <taxon>Magnoliopsida</taxon>
        <taxon>eudicotyledons</taxon>
        <taxon>Gunneridae</taxon>
        <taxon>Pentapetalae</taxon>
        <taxon>rosids</taxon>
        <taxon>fabids</taxon>
        <taxon>Fagales</taxon>
        <taxon>Fagaceae</taxon>
        <taxon>Quercus</taxon>
    </lineage>
</organism>
<dbReference type="SUPFAM" id="SSF46785">
    <property type="entry name" value="Winged helix' DNA-binding domain"/>
    <property type="match status" value="2"/>
</dbReference>
<dbReference type="FunFam" id="1.10.10.10:FF:000116">
    <property type="entry name" value="DNA-directed RNA polymerase III subunit RPC6"/>
    <property type="match status" value="2"/>
</dbReference>
<dbReference type="PANTHER" id="PTHR12780">
    <property type="entry name" value="RNA POLYMERASE III DNA DIRECTED , 39KD SUBUNIT-RELATED"/>
    <property type="match status" value="1"/>
</dbReference>
<dbReference type="InterPro" id="IPR036390">
    <property type="entry name" value="WH_DNA-bd_sf"/>
</dbReference>
<gene>
    <name evidence="6" type="primary">Polr3f</name>
    <name evidence="6" type="ORF">CFP56_042686</name>
</gene>
<keyword evidence="4" id="KW-0804">Transcription</keyword>
<keyword evidence="3 6" id="KW-0240">DNA-directed RNA polymerase</keyword>
<evidence type="ECO:0000256" key="1">
    <source>
        <dbReference type="ARBA" id="ARBA00004123"/>
    </source>
</evidence>
<comment type="caution">
    <text evidence="6">The sequence shown here is derived from an EMBL/GenBank/DDBJ whole genome shotgun (WGS) entry which is preliminary data.</text>
</comment>
<evidence type="ECO:0000256" key="3">
    <source>
        <dbReference type="ARBA" id="ARBA00022478"/>
    </source>
</evidence>
<evidence type="ECO:0000313" key="7">
    <source>
        <dbReference type="Proteomes" id="UP000237347"/>
    </source>
</evidence>
<evidence type="ECO:0000256" key="4">
    <source>
        <dbReference type="ARBA" id="ARBA00023163"/>
    </source>
</evidence>
<dbReference type="EMBL" id="PKMF04000090">
    <property type="protein sequence ID" value="KAK7851202.1"/>
    <property type="molecule type" value="Genomic_DNA"/>
</dbReference>